<protein>
    <recommendedName>
        <fullName evidence="5">Histone H2A</fullName>
    </recommendedName>
</protein>
<accession>A0A9Q0S217</accession>
<dbReference type="GO" id="GO:0000786">
    <property type="term" value="C:nucleosome"/>
    <property type="evidence" value="ECO:0007669"/>
    <property type="project" value="UniProtKB-KW"/>
</dbReference>
<evidence type="ECO:0000256" key="1">
    <source>
        <dbReference type="ARBA" id="ARBA00004286"/>
    </source>
</evidence>
<evidence type="ECO:0000259" key="6">
    <source>
        <dbReference type="Pfam" id="PF00125"/>
    </source>
</evidence>
<name>A0A9Q0S217_9DIPT</name>
<feature type="domain" description="Core Histone H2A/H2B/H3" evidence="6">
    <location>
        <begin position="11"/>
        <end position="85"/>
    </location>
</feature>
<dbReference type="EMBL" id="WJQU01000002">
    <property type="protein sequence ID" value="KAJ6641654.1"/>
    <property type="molecule type" value="Genomic_DNA"/>
</dbReference>
<keyword evidence="3" id="KW-1017">Isopeptide bond</keyword>
<reference evidence="8" key="1">
    <citation type="submission" date="2022-07" db="EMBL/GenBank/DDBJ databases">
        <authorList>
            <person name="Trinca V."/>
            <person name="Uliana J.V.C."/>
            <person name="Torres T.T."/>
            <person name="Ward R.J."/>
            <person name="Monesi N."/>
        </authorList>
    </citation>
    <scope>NUCLEOTIDE SEQUENCE</scope>
    <source>
        <strain evidence="8">HSMRA1968</strain>
        <tissue evidence="8">Whole embryos</tissue>
    </source>
</reference>
<gene>
    <name evidence="8" type="primary">H2A</name>
    <name evidence="8" type="ORF">Bhyg_06594</name>
</gene>
<dbReference type="GO" id="GO:0030527">
    <property type="term" value="F:structural constituent of chromatin"/>
    <property type="evidence" value="ECO:0007669"/>
    <property type="project" value="InterPro"/>
</dbReference>
<dbReference type="Pfam" id="PF00125">
    <property type="entry name" value="Histone"/>
    <property type="match status" value="1"/>
</dbReference>
<feature type="domain" description="Histone H2A C-terminal" evidence="7">
    <location>
        <begin position="90"/>
        <end position="122"/>
    </location>
</feature>
<proteinExistence type="inferred from homology"/>
<dbReference type="Pfam" id="PF16211">
    <property type="entry name" value="Histone_H2A_C"/>
    <property type="match status" value="1"/>
</dbReference>
<comment type="subcellular location">
    <subcellularLocation>
        <location evidence="1">Chromosome</location>
    </subcellularLocation>
    <subcellularLocation>
        <location evidence="5">Nucleus</location>
    </subcellularLocation>
</comment>
<sequence length="126" mass="13966">MFSYKMPGAAKRLSKTKRAGITMSVARIEKKLREGGYGKRVSPCASVFMATTLEYLCAEILDLAGTEAARVKNKLIHPRQVMLAIENDAELDILLRNVIIPGTGVRSQIHPLLLEEKKSSRKNQIA</sequence>
<dbReference type="InterPro" id="IPR007125">
    <property type="entry name" value="H2A/H2B/H3"/>
</dbReference>
<dbReference type="CDD" id="cd00074">
    <property type="entry name" value="HFD_H2A"/>
    <property type="match status" value="1"/>
</dbReference>
<dbReference type="PANTHER" id="PTHR23430">
    <property type="entry name" value="HISTONE H2A"/>
    <property type="match status" value="1"/>
</dbReference>
<dbReference type="Gene3D" id="1.10.20.10">
    <property type="entry name" value="Histone, subunit A"/>
    <property type="match status" value="1"/>
</dbReference>
<keyword evidence="5" id="KW-0238">DNA-binding</keyword>
<evidence type="ECO:0000256" key="4">
    <source>
        <dbReference type="ARBA" id="ARBA00023269"/>
    </source>
</evidence>
<dbReference type="GO" id="GO:0005634">
    <property type="term" value="C:nucleus"/>
    <property type="evidence" value="ECO:0007669"/>
    <property type="project" value="UniProtKB-SubCell"/>
</dbReference>
<dbReference type="OrthoDB" id="9419637at2759"/>
<dbReference type="InterPro" id="IPR002119">
    <property type="entry name" value="Histone_H2A"/>
</dbReference>
<comment type="subunit">
    <text evidence="5">The nucleosome is a histone octamer containing two molecules each of H2A, H2B, H3 and H4 assembled in one H3-H4 heterotetramer and two H2A-H2B heterodimers. The octamer wraps approximately 147 bp of DNA.</text>
</comment>
<dbReference type="PRINTS" id="PR00620">
    <property type="entry name" value="HISTONEH2A"/>
</dbReference>
<dbReference type="Proteomes" id="UP001151699">
    <property type="component" value="Chromosome B"/>
</dbReference>
<dbReference type="AlphaFoldDB" id="A0A9Q0S217"/>
<evidence type="ECO:0000256" key="5">
    <source>
        <dbReference type="RuleBase" id="RU003767"/>
    </source>
</evidence>
<dbReference type="InterPro" id="IPR032454">
    <property type="entry name" value="Histone_H2A_C"/>
</dbReference>
<dbReference type="InterPro" id="IPR009072">
    <property type="entry name" value="Histone-fold"/>
</dbReference>
<dbReference type="GO" id="GO:0046982">
    <property type="term" value="F:protein heterodimerization activity"/>
    <property type="evidence" value="ECO:0007669"/>
    <property type="project" value="InterPro"/>
</dbReference>
<dbReference type="SUPFAM" id="SSF47113">
    <property type="entry name" value="Histone-fold"/>
    <property type="match status" value="1"/>
</dbReference>
<keyword evidence="4 5" id="KW-0544">Nucleosome core</keyword>
<organism evidence="8 9">
    <name type="scientific">Pseudolycoriella hygida</name>
    <dbReference type="NCBI Taxonomy" id="35572"/>
    <lineage>
        <taxon>Eukaryota</taxon>
        <taxon>Metazoa</taxon>
        <taxon>Ecdysozoa</taxon>
        <taxon>Arthropoda</taxon>
        <taxon>Hexapoda</taxon>
        <taxon>Insecta</taxon>
        <taxon>Pterygota</taxon>
        <taxon>Neoptera</taxon>
        <taxon>Endopterygota</taxon>
        <taxon>Diptera</taxon>
        <taxon>Nematocera</taxon>
        <taxon>Sciaroidea</taxon>
        <taxon>Sciaridae</taxon>
        <taxon>Pseudolycoriella</taxon>
    </lineage>
</organism>
<evidence type="ECO:0000313" key="9">
    <source>
        <dbReference type="Proteomes" id="UP001151699"/>
    </source>
</evidence>
<evidence type="ECO:0000259" key="7">
    <source>
        <dbReference type="Pfam" id="PF16211"/>
    </source>
</evidence>
<evidence type="ECO:0000256" key="3">
    <source>
        <dbReference type="ARBA" id="ARBA00022499"/>
    </source>
</evidence>
<comment type="caution">
    <text evidence="8">The sequence shown here is derived from an EMBL/GenBank/DDBJ whole genome shotgun (WGS) entry which is preliminary data.</text>
</comment>
<evidence type="ECO:0000256" key="2">
    <source>
        <dbReference type="ARBA" id="ARBA00022454"/>
    </source>
</evidence>
<dbReference type="GO" id="GO:0003677">
    <property type="term" value="F:DNA binding"/>
    <property type="evidence" value="ECO:0007669"/>
    <property type="project" value="UniProtKB-KW"/>
</dbReference>
<keyword evidence="5" id="KW-0539">Nucleus</keyword>
<keyword evidence="2 5" id="KW-0158">Chromosome</keyword>
<keyword evidence="9" id="KW-1185">Reference proteome</keyword>
<comment type="similarity">
    <text evidence="5">Belongs to the histone H2A family.</text>
</comment>
<evidence type="ECO:0000313" key="8">
    <source>
        <dbReference type="EMBL" id="KAJ6641654.1"/>
    </source>
</evidence>
<dbReference type="SMART" id="SM00414">
    <property type="entry name" value="H2A"/>
    <property type="match status" value="1"/>
</dbReference>